<feature type="compositionally biased region" description="Low complexity" evidence="1">
    <location>
        <begin position="388"/>
        <end position="403"/>
    </location>
</feature>
<feature type="compositionally biased region" description="Basic and acidic residues" evidence="1">
    <location>
        <begin position="82"/>
        <end position="91"/>
    </location>
</feature>
<accession>A0A5B0QVH7</accession>
<dbReference type="EMBL" id="VSWC01000002">
    <property type="protein sequence ID" value="KAA1117266.1"/>
    <property type="molecule type" value="Genomic_DNA"/>
</dbReference>
<organism evidence="2 3">
    <name type="scientific">Puccinia graminis f. sp. tritici</name>
    <dbReference type="NCBI Taxonomy" id="56615"/>
    <lineage>
        <taxon>Eukaryota</taxon>
        <taxon>Fungi</taxon>
        <taxon>Dikarya</taxon>
        <taxon>Basidiomycota</taxon>
        <taxon>Pucciniomycotina</taxon>
        <taxon>Pucciniomycetes</taxon>
        <taxon>Pucciniales</taxon>
        <taxon>Pucciniaceae</taxon>
        <taxon>Puccinia</taxon>
    </lineage>
</organism>
<feature type="region of interest" description="Disordered" evidence="1">
    <location>
        <begin position="1"/>
        <end position="25"/>
    </location>
</feature>
<reference evidence="2 3" key="1">
    <citation type="submission" date="2019-05" db="EMBL/GenBank/DDBJ databases">
        <title>Emergence of the Ug99 lineage of the wheat stem rust pathogen through somatic hybridization.</title>
        <authorList>
            <person name="Li F."/>
            <person name="Upadhyaya N.M."/>
            <person name="Sperschneider J."/>
            <person name="Matny O."/>
            <person name="Nguyen-Phuc H."/>
            <person name="Mago R."/>
            <person name="Raley C."/>
            <person name="Miller M.E."/>
            <person name="Silverstein K.A.T."/>
            <person name="Henningsen E."/>
            <person name="Hirsch C.D."/>
            <person name="Visser B."/>
            <person name="Pretorius Z.A."/>
            <person name="Steffenson B.J."/>
            <person name="Schwessinger B."/>
            <person name="Dodds P.N."/>
            <person name="Figueroa M."/>
        </authorList>
    </citation>
    <scope>NUCLEOTIDE SEQUENCE [LARGE SCALE GENOMIC DNA]</scope>
    <source>
        <strain evidence="2">21-0</strain>
    </source>
</reference>
<dbReference type="AlphaFoldDB" id="A0A5B0QVH7"/>
<evidence type="ECO:0000256" key="1">
    <source>
        <dbReference type="SAM" id="MobiDB-lite"/>
    </source>
</evidence>
<feature type="compositionally biased region" description="Polar residues" evidence="1">
    <location>
        <begin position="65"/>
        <end position="77"/>
    </location>
</feature>
<proteinExistence type="predicted"/>
<feature type="compositionally biased region" description="Low complexity" evidence="1">
    <location>
        <begin position="160"/>
        <end position="170"/>
    </location>
</feature>
<feature type="region of interest" description="Disordered" evidence="1">
    <location>
        <begin position="381"/>
        <end position="403"/>
    </location>
</feature>
<feature type="compositionally biased region" description="Low complexity" evidence="1">
    <location>
        <begin position="48"/>
        <end position="64"/>
    </location>
</feature>
<keyword evidence="3" id="KW-1185">Reference proteome</keyword>
<feature type="region of interest" description="Disordered" evidence="1">
    <location>
        <begin position="105"/>
        <end position="199"/>
    </location>
</feature>
<dbReference type="Proteomes" id="UP000324748">
    <property type="component" value="Unassembled WGS sequence"/>
</dbReference>
<evidence type="ECO:0000313" key="3">
    <source>
        <dbReference type="Proteomes" id="UP000324748"/>
    </source>
</evidence>
<protein>
    <submittedName>
        <fullName evidence="2">Uncharacterized protein</fullName>
    </submittedName>
</protein>
<feature type="compositionally biased region" description="Low complexity" evidence="1">
    <location>
        <begin position="1"/>
        <end position="21"/>
    </location>
</feature>
<name>A0A5B0QVH7_PUCGR</name>
<evidence type="ECO:0000313" key="2">
    <source>
        <dbReference type="EMBL" id="KAA1117266.1"/>
    </source>
</evidence>
<feature type="region of interest" description="Disordered" evidence="1">
    <location>
        <begin position="471"/>
        <end position="497"/>
    </location>
</feature>
<dbReference type="OrthoDB" id="2507662at2759"/>
<feature type="compositionally biased region" description="Polar residues" evidence="1">
    <location>
        <begin position="145"/>
        <end position="159"/>
    </location>
</feature>
<comment type="caution">
    <text evidence="2">The sequence shown here is derived from an EMBL/GenBank/DDBJ whole genome shotgun (WGS) entry which is preliminary data.</text>
</comment>
<sequence length="497" mass="54403">MTEEQLTTNEQQQQHKNNNNNNHHHSRLTRFLSKFTINPTNHSKRKSSLPNLNLNLNNNNSNNNRQTEIESNTTKQRSLSHHPQDTQKIKLDSISLQPLLPLPTIIDRHSNSSSSAASTNQENHHHSEADPEDGADPNASIRPITPSSKANSFLPSPSETPTHQHQQQQPALNSPTQSRHSYRPTKRSSTISNSSSEPILDDCKSTFGNSSLASTKPTTVISLENGPANRIAQPHPSPITTHHYHHNHHNHNHNHNHHNNITNHSNMAQPAQNNLRNPIRAAIINHQRVQSASSSIINQPIQPTTPSLTLHSSPPISPQNHFSIINVPRHSLPHPSQNPHPAALADNASILTLASSGFSPSLHHQQNFPSDEDASVRALAPSRRESIESLSSRWSNVKSTRTGGSIRTTGTGFYTGIGPSSSVQNDSVLTPVDQHPGGDSPALFQDASELNIPSPLLLPETTTTTPLVEPGHHTLDLNHSSPVAEKTQLAQEIVPPS</sequence>
<gene>
    <name evidence="2" type="ORF">PGT21_001658</name>
</gene>
<feature type="region of interest" description="Disordered" evidence="1">
    <location>
        <begin position="38"/>
        <end position="91"/>
    </location>
</feature>